<name>A0A2V2LET8_9RHOB</name>
<sequence length="233" mass="23842">MFRYILAACAAVVALAGPLTAQDAGPARVITVTGEGAVRAAPDMVTLRLGVLAEGRTASDAIDRMSADAARLLAALDAAGVPATDVQTTMLDLRPIREQNAAEPRRALRITGFEAETQVSVTSTDMAGLGDLFDRVLEAGANRVSGISFGLQDTENAMNQARAAAVRDAVSKARVYADAAGVPLGAVLRITDAPGASPFDAAPRMMAAEGAMPIAPGSLRLTAQVSVTLAIGE</sequence>
<keyword evidence="1" id="KW-0732">Signal</keyword>
<gene>
    <name evidence="2" type="ORF">DKT77_03400</name>
</gene>
<evidence type="ECO:0000313" key="2">
    <source>
        <dbReference type="EMBL" id="PWR04100.1"/>
    </source>
</evidence>
<dbReference type="RefSeq" id="WP_109810328.1">
    <property type="nucleotide sequence ID" value="NZ_QGKU01000012.1"/>
</dbReference>
<accession>A0A2V2LET8</accession>
<dbReference type="OrthoDB" id="9813144at2"/>
<comment type="caution">
    <text evidence="2">The sequence shown here is derived from an EMBL/GenBank/DDBJ whole genome shotgun (WGS) entry which is preliminary data.</text>
</comment>
<protein>
    <recommendedName>
        <fullName evidence="4">SIMPL domain-containing protein</fullName>
    </recommendedName>
</protein>
<evidence type="ECO:0008006" key="4">
    <source>
        <dbReference type="Google" id="ProtNLM"/>
    </source>
</evidence>
<reference evidence="2 3" key="1">
    <citation type="submission" date="2018-05" db="EMBL/GenBank/DDBJ databases">
        <title>Rhodobacteraceae gen. nov., sp. nov. isolated from sea water.</title>
        <authorList>
            <person name="Ren Y."/>
        </authorList>
    </citation>
    <scope>NUCLEOTIDE SEQUENCE [LARGE SCALE GENOMIC DNA]</scope>
    <source>
        <strain evidence="2 3">TG-679</strain>
    </source>
</reference>
<feature type="signal peptide" evidence="1">
    <location>
        <begin position="1"/>
        <end position="21"/>
    </location>
</feature>
<evidence type="ECO:0000313" key="3">
    <source>
        <dbReference type="Proteomes" id="UP000245680"/>
    </source>
</evidence>
<dbReference type="InterPro" id="IPR052022">
    <property type="entry name" value="26kDa_periplasmic_antigen"/>
</dbReference>
<dbReference type="EMBL" id="QGKU01000012">
    <property type="protein sequence ID" value="PWR04100.1"/>
    <property type="molecule type" value="Genomic_DNA"/>
</dbReference>
<dbReference type="PANTHER" id="PTHR34387:SF1">
    <property type="entry name" value="PERIPLASMIC IMMUNOGENIC PROTEIN"/>
    <property type="match status" value="1"/>
</dbReference>
<dbReference type="Gene3D" id="3.30.110.170">
    <property type="entry name" value="Protein of unknown function (DUF541), domain 1"/>
    <property type="match status" value="1"/>
</dbReference>
<dbReference type="AlphaFoldDB" id="A0A2V2LET8"/>
<dbReference type="PANTHER" id="PTHR34387">
    <property type="entry name" value="SLR1258 PROTEIN"/>
    <property type="match status" value="1"/>
</dbReference>
<dbReference type="GO" id="GO:0006974">
    <property type="term" value="P:DNA damage response"/>
    <property type="evidence" value="ECO:0007669"/>
    <property type="project" value="TreeGrafter"/>
</dbReference>
<dbReference type="Proteomes" id="UP000245680">
    <property type="component" value="Unassembled WGS sequence"/>
</dbReference>
<feature type="chain" id="PRO_5015930356" description="SIMPL domain-containing protein" evidence="1">
    <location>
        <begin position="22"/>
        <end position="233"/>
    </location>
</feature>
<dbReference type="Gene3D" id="3.30.70.2970">
    <property type="entry name" value="Protein of unknown function (DUF541), domain 2"/>
    <property type="match status" value="1"/>
</dbReference>
<proteinExistence type="predicted"/>
<dbReference type="InterPro" id="IPR007497">
    <property type="entry name" value="SIMPL/DUF541"/>
</dbReference>
<keyword evidence="3" id="KW-1185">Reference proteome</keyword>
<organism evidence="2 3">
    <name type="scientific">Meridianimarinicoccus roseus</name>
    <dbReference type="NCBI Taxonomy" id="2072018"/>
    <lineage>
        <taxon>Bacteria</taxon>
        <taxon>Pseudomonadati</taxon>
        <taxon>Pseudomonadota</taxon>
        <taxon>Alphaproteobacteria</taxon>
        <taxon>Rhodobacterales</taxon>
        <taxon>Paracoccaceae</taxon>
        <taxon>Meridianimarinicoccus</taxon>
    </lineage>
</organism>
<evidence type="ECO:0000256" key="1">
    <source>
        <dbReference type="SAM" id="SignalP"/>
    </source>
</evidence>
<dbReference type="Pfam" id="PF04402">
    <property type="entry name" value="SIMPL"/>
    <property type="match status" value="1"/>
</dbReference>